<keyword evidence="2" id="KW-1185">Reference proteome</keyword>
<sequence>MELSKIVRIITTTTAAIMDTNNDILQALNEVQKETLTKSKTKRIENVFREQYNGYQRLYKDCFSEEPAFNNEIFQPKEKCRRQAWIGRNTEDYLSNVTAIIWYRSRSSGRVLAFGRNHLPAMLEGVLSSHY</sequence>
<name>A0A9Q3C4A7_9BASI</name>
<reference evidence="1" key="1">
    <citation type="submission" date="2021-03" db="EMBL/GenBank/DDBJ databases">
        <title>Draft genome sequence of rust myrtle Austropuccinia psidii MF-1, a brazilian biotype.</title>
        <authorList>
            <person name="Quecine M.C."/>
            <person name="Pachon D.M.R."/>
            <person name="Bonatelli M.L."/>
            <person name="Correr F.H."/>
            <person name="Franceschini L.M."/>
            <person name="Leite T.F."/>
            <person name="Margarido G.R.A."/>
            <person name="Almeida C.A."/>
            <person name="Ferrarezi J.A."/>
            <person name="Labate C.A."/>
        </authorList>
    </citation>
    <scope>NUCLEOTIDE SEQUENCE</scope>
    <source>
        <strain evidence="1">MF-1</strain>
    </source>
</reference>
<proteinExistence type="predicted"/>
<organism evidence="1 2">
    <name type="scientific">Austropuccinia psidii MF-1</name>
    <dbReference type="NCBI Taxonomy" id="1389203"/>
    <lineage>
        <taxon>Eukaryota</taxon>
        <taxon>Fungi</taxon>
        <taxon>Dikarya</taxon>
        <taxon>Basidiomycota</taxon>
        <taxon>Pucciniomycotina</taxon>
        <taxon>Pucciniomycetes</taxon>
        <taxon>Pucciniales</taxon>
        <taxon>Sphaerophragmiaceae</taxon>
        <taxon>Austropuccinia</taxon>
    </lineage>
</organism>
<evidence type="ECO:0000313" key="1">
    <source>
        <dbReference type="EMBL" id="MBW0476042.1"/>
    </source>
</evidence>
<accession>A0A9Q3C4A7</accession>
<protein>
    <submittedName>
        <fullName evidence="1">Uncharacterized protein</fullName>
    </submittedName>
</protein>
<dbReference type="Proteomes" id="UP000765509">
    <property type="component" value="Unassembled WGS sequence"/>
</dbReference>
<gene>
    <name evidence="1" type="ORF">O181_015757</name>
</gene>
<dbReference type="AlphaFoldDB" id="A0A9Q3C4A7"/>
<evidence type="ECO:0000313" key="2">
    <source>
        <dbReference type="Proteomes" id="UP000765509"/>
    </source>
</evidence>
<comment type="caution">
    <text evidence="1">The sequence shown here is derived from an EMBL/GenBank/DDBJ whole genome shotgun (WGS) entry which is preliminary data.</text>
</comment>
<dbReference type="EMBL" id="AVOT02004321">
    <property type="protein sequence ID" value="MBW0476042.1"/>
    <property type="molecule type" value="Genomic_DNA"/>
</dbReference>